<dbReference type="GO" id="GO:0009535">
    <property type="term" value="C:chloroplast thylakoid membrane"/>
    <property type="evidence" value="ECO:0007669"/>
    <property type="project" value="UniProtKB-SubCell"/>
</dbReference>
<name>A0A8K1V270_9ROSI</name>
<keyword evidence="10 11" id="KW-0472">Membrane</keyword>
<dbReference type="Pfam" id="PF00796">
    <property type="entry name" value="PSI_8"/>
    <property type="match status" value="1"/>
</dbReference>
<feature type="transmembrane region" description="Helical" evidence="11">
    <location>
        <begin position="16"/>
        <end position="37"/>
    </location>
</feature>
<evidence type="ECO:0000256" key="11">
    <source>
        <dbReference type="HAMAP-Rule" id="MF_00431"/>
    </source>
</evidence>
<evidence type="ECO:0000256" key="4">
    <source>
        <dbReference type="ARBA" id="ARBA00019929"/>
    </source>
</evidence>
<comment type="subcellular location">
    <subcellularLocation>
        <location evidence="2 11">Plastid</location>
        <location evidence="2 11">Chloroplast thylakoid membrane</location>
        <topology evidence="2 11">Single-pass membrane protein</topology>
    </subcellularLocation>
</comment>
<keyword evidence="12" id="KW-0934">Plastid</keyword>
<evidence type="ECO:0000256" key="8">
    <source>
        <dbReference type="ARBA" id="ARBA00022989"/>
    </source>
</evidence>
<evidence type="ECO:0000256" key="9">
    <source>
        <dbReference type="ARBA" id="ARBA00023078"/>
    </source>
</evidence>
<evidence type="ECO:0000256" key="5">
    <source>
        <dbReference type="ARBA" id="ARBA00022531"/>
    </source>
</evidence>
<keyword evidence="9 11" id="KW-0793">Thylakoid</keyword>
<evidence type="ECO:0000256" key="7">
    <source>
        <dbReference type="ARBA" id="ARBA00022836"/>
    </source>
</evidence>
<dbReference type="NCBIfam" id="TIGR03052">
    <property type="entry name" value="PS_I_psaI"/>
    <property type="match status" value="1"/>
</dbReference>
<dbReference type="AlphaFoldDB" id="A0A8K1V270"/>
<dbReference type="EMBL" id="MZ725939">
    <property type="protein sequence ID" value="UDY69739.1"/>
    <property type="molecule type" value="Genomic_DNA"/>
</dbReference>
<gene>
    <name evidence="11 12" type="primary">psaI</name>
</gene>
<reference evidence="12" key="1">
    <citation type="submission" date="2021-08" db="EMBL/GenBank/DDBJ databases">
        <authorList>
            <person name="Liu Q."/>
        </authorList>
    </citation>
    <scope>NUCLEOTIDE SEQUENCE</scope>
</reference>
<geneLocation type="chloroplast" evidence="12"/>
<protein>
    <recommendedName>
        <fullName evidence="4 11">Photosystem I reaction center subunit VIII</fullName>
        <shortName evidence="11">PSI-I</shortName>
    </recommendedName>
</protein>
<keyword evidence="8 11" id="KW-1133">Transmembrane helix</keyword>
<dbReference type="SUPFAM" id="SSF81540">
    <property type="entry name" value="Subunit VIII of photosystem I reaction centre, PsaI"/>
    <property type="match status" value="1"/>
</dbReference>
<dbReference type="GO" id="GO:0009522">
    <property type="term" value="C:photosystem I"/>
    <property type="evidence" value="ECO:0007669"/>
    <property type="project" value="UniProtKB-KW"/>
</dbReference>
<evidence type="ECO:0000256" key="2">
    <source>
        <dbReference type="ARBA" id="ARBA00004581"/>
    </source>
</evidence>
<evidence type="ECO:0000256" key="1">
    <source>
        <dbReference type="ARBA" id="ARBA00003541"/>
    </source>
</evidence>
<organism evidence="12">
    <name type="scientific">Acer leipoense</name>
    <dbReference type="NCBI Taxonomy" id="2828658"/>
    <lineage>
        <taxon>Eukaryota</taxon>
        <taxon>Viridiplantae</taxon>
        <taxon>Streptophyta</taxon>
        <taxon>Embryophyta</taxon>
        <taxon>Tracheophyta</taxon>
        <taxon>Spermatophyta</taxon>
        <taxon>Magnoliopsida</taxon>
        <taxon>eudicotyledons</taxon>
        <taxon>Gunneridae</taxon>
        <taxon>Pentapetalae</taxon>
        <taxon>rosids</taxon>
        <taxon>malvids</taxon>
        <taxon>Sapindales</taxon>
        <taxon>Sapindaceae</taxon>
        <taxon>Hippocastanoideae</taxon>
        <taxon>Acereae</taxon>
        <taxon>Acer</taxon>
    </lineage>
</organism>
<evidence type="ECO:0000256" key="10">
    <source>
        <dbReference type="ARBA" id="ARBA00023136"/>
    </source>
</evidence>
<keyword evidence="7 11" id="KW-0603">Photosystem I</keyword>
<keyword evidence="5 11" id="KW-0602">Photosynthesis</keyword>
<evidence type="ECO:0000256" key="3">
    <source>
        <dbReference type="ARBA" id="ARBA00005252"/>
    </source>
</evidence>
<dbReference type="GO" id="GO:0015979">
    <property type="term" value="P:photosynthesis"/>
    <property type="evidence" value="ECO:0007669"/>
    <property type="project" value="UniProtKB-UniRule"/>
</dbReference>
<dbReference type="InterPro" id="IPR001302">
    <property type="entry name" value="PSI_PsaI"/>
</dbReference>
<evidence type="ECO:0000313" key="12">
    <source>
        <dbReference type="EMBL" id="UDY69739.1"/>
    </source>
</evidence>
<keyword evidence="6 11" id="KW-0812">Transmembrane</keyword>
<keyword evidence="12" id="KW-0150">Chloroplast</keyword>
<sequence length="43" mass="4767">MEVPHSMTILNNLPSFFVPLVGLVFPAIAMASLSLHVQKKKIF</sequence>
<proteinExistence type="inferred from homology"/>
<accession>A0A8K1V270</accession>
<dbReference type="InterPro" id="IPR036357">
    <property type="entry name" value="PSI_PsaI_sf"/>
</dbReference>
<comment type="similarity">
    <text evidence="3 11">Belongs to the PsaI family.</text>
</comment>
<dbReference type="HAMAP" id="MF_00431">
    <property type="entry name" value="PSI_PsaI"/>
    <property type="match status" value="1"/>
</dbReference>
<dbReference type="PANTHER" id="PTHR35775:SF2">
    <property type="entry name" value="PHOTOSYSTEM I REACTION CENTER SUBUNIT VIII"/>
    <property type="match status" value="1"/>
</dbReference>
<comment type="function">
    <text evidence="1 11">May help in the organization of the PsaL subunit.</text>
</comment>
<dbReference type="PANTHER" id="PTHR35775">
    <property type="match status" value="1"/>
</dbReference>
<evidence type="ECO:0000256" key="6">
    <source>
        <dbReference type="ARBA" id="ARBA00022692"/>
    </source>
</evidence>